<evidence type="ECO:0000256" key="1">
    <source>
        <dbReference type="SAM" id="MobiDB-lite"/>
    </source>
</evidence>
<dbReference type="EMBL" id="VTPC01005952">
    <property type="protein sequence ID" value="KAF2895401.1"/>
    <property type="molecule type" value="Genomic_DNA"/>
</dbReference>
<comment type="caution">
    <text evidence="2">The sequence shown here is derived from an EMBL/GenBank/DDBJ whole genome shotgun (WGS) entry which is preliminary data.</text>
</comment>
<dbReference type="OrthoDB" id="412793at2759"/>
<name>A0A8K0D1I0_IGNLU</name>
<dbReference type="AlphaFoldDB" id="A0A8K0D1I0"/>
<proteinExistence type="predicted"/>
<feature type="region of interest" description="Disordered" evidence="1">
    <location>
        <begin position="234"/>
        <end position="263"/>
    </location>
</feature>
<evidence type="ECO:0000313" key="3">
    <source>
        <dbReference type="Proteomes" id="UP000801492"/>
    </source>
</evidence>
<feature type="compositionally biased region" description="Basic and acidic residues" evidence="1">
    <location>
        <begin position="240"/>
        <end position="263"/>
    </location>
</feature>
<sequence length="263" mass="30074">MLKSDPTLSAEALHPIFSMIWEDKLFPKDWLQGILVKIPKKGDLSLLSARTDRHSNPSQKIELGRSHSPSREPTQYPDRLSTGIHKVRGAAVRSEGHGGGNNAVLLRLKPELKSRGKGKVQTLFDMLISQYQSGYGPSKELSIDDLGHHKIAAQWNPQLLTDEEKNLRSALSLRNLMRYQQQSNAFLPNCCRIETLEREARGRKLVMQAIQEDRDKDESILRNKIQEILDKNDIEEDDYQEKNISKEEFEEPMKDMKTAKTSE</sequence>
<protein>
    <submittedName>
        <fullName evidence="2">Uncharacterized protein</fullName>
    </submittedName>
</protein>
<reference evidence="2" key="1">
    <citation type="submission" date="2019-08" db="EMBL/GenBank/DDBJ databases">
        <title>The genome of the North American firefly Photinus pyralis.</title>
        <authorList>
            <consortium name="Photinus pyralis genome working group"/>
            <person name="Fallon T.R."/>
            <person name="Sander Lower S.E."/>
            <person name="Weng J.-K."/>
        </authorList>
    </citation>
    <scope>NUCLEOTIDE SEQUENCE</scope>
    <source>
        <strain evidence="2">TRF0915ILg1</strain>
        <tissue evidence="2">Whole body</tissue>
    </source>
</reference>
<gene>
    <name evidence="2" type="ORF">ILUMI_10776</name>
</gene>
<evidence type="ECO:0000313" key="2">
    <source>
        <dbReference type="EMBL" id="KAF2895401.1"/>
    </source>
</evidence>
<accession>A0A8K0D1I0</accession>
<feature type="region of interest" description="Disordered" evidence="1">
    <location>
        <begin position="49"/>
        <end position="79"/>
    </location>
</feature>
<dbReference type="Proteomes" id="UP000801492">
    <property type="component" value="Unassembled WGS sequence"/>
</dbReference>
<keyword evidence="3" id="KW-1185">Reference proteome</keyword>
<organism evidence="2 3">
    <name type="scientific">Ignelater luminosus</name>
    <name type="common">Cucubano</name>
    <name type="synonym">Pyrophorus luminosus</name>
    <dbReference type="NCBI Taxonomy" id="2038154"/>
    <lineage>
        <taxon>Eukaryota</taxon>
        <taxon>Metazoa</taxon>
        <taxon>Ecdysozoa</taxon>
        <taxon>Arthropoda</taxon>
        <taxon>Hexapoda</taxon>
        <taxon>Insecta</taxon>
        <taxon>Pterygota</taxon>
        <taxon>Neoptera</taxon>
        <taxon>Endopterygota</taxon>
        <taxon>Coleoptera</taxon>
        <taxon>Polyphaga</taxon>
        <taxon>Elateriformia</taxon>
        <taxon>Elateroidea</taxon>
        <taxon>Elateridae</taxon>
        <taxon>Agrypninae</taxon>
        <taxon>Pyrophorini</taxon>
        <taxon>Ignelater</taxon>
    </lineage>
</organism>